<reference evidence="3" key="1">
    <citation type="submission" date="2024-07" db="EMBL/GenBank/DDBJ databases">
        <title>Complete genome sequence of Prevotella sp. YM-2024 GTC17262.</title>
        <authorList>
            <person name="Hayashi M."/>
            <person name="Muto Y."/>
            <person name="Tanaka K."/>
            <person name="Niwa H."/>
        </authorList>
    </citation>
    <scope>NUCLEOTIDE SEQUENCE</scope>
    <source>
        <strain evidence="3">GTC17262</strain>
    </source>
</reference>
<evidence type="ECO:0000259" key="2">
    <source>
        <dbReference type="Pfam" id="PF02018"/>
    </source>
</evidence>
<dbReference type="EMBL" id="AP035789">
    <property type="protein sequence ID" value="BFO80069.1"/>
    <property type="molecule type" value="Genomic_DNA"/>
</dbReference>
<protein>
    <recommendedName>
        <fullName evidence="2">CBM-cenC domain-containing protein</fullName>
    </recommendedName>
</protein>
<organism evidence="3">
    <name type="scientific">Prevotella sp. GTC17262</name>
    <dbReference type="NCBI Taxonomy" id="3236797"/>
    <lineage>
        <taxon>Bacteria</taxon>
        <taxon>Pseudomonadati</taxon>
        <taxon>Bacteroidota</taxon>
        <taxon>Bacteroidia</taxon>
        <taxon>Bacteroidales</taxon>
        <taxon>Prevotellaceae</taxon>
        <taxon>Prevotella</taxon>
    </lineage>
</organism>
<dbReference type="GO" id="GO:0016798">
    <property type="term" value="F:hydrolase activity, acting on glycosyl bonds"/>
    <property type="evidence" value="ECO:0007669"/>
    <property type="project" value="InterPro"/>
</dbReference>
<gene>
    <name evidence="3" type="ORF">GTC17262_02600</name>
</gene>
<dbReference type="Gene3D" id="2.60.120.260">
    <property type="entry name" value="Galactose-binding domain-like"/>
    <property type="match status" value="2"/>
</dbReference>
<feature type="domain" description="CBM-cenC" evidence="2">
    <location>
        <begin position="104"/>
        <end position="166"/>
    </location>
</feature>
<proteinExistence type="predicted"/>
<accession>A0AB33JEM3</accession>
<dbReference type="InterPro" id="IPR003305">
    <property type="entry name" value="CenC_carb-bd"/>
</dbReference>
<dbReference type="Pfam" id="PF02018">
    <property type="entry name" value="CBM_4_9"/>
    <property type="match status" value="1"/>
</dbReference>
<keyword evidence="1" id="KW-0378">Hydrolase</keyword>
<dbReference type="InterPro" id="IPR008979">
    <property type="entry name" value="Galactose-bd-like_sf"/>
</dbReference>
<dbReference type="AlphaFoldDB" id="A0AB33JEM3"/>
<evidence type="ECO:0000256" key="1">
    <source>
        <dbReference type="ARBA" id="ARBA00022801"/>
    </source>
</evidence>
<evidence type="ECO:0000313" key="3">
    <source>
        <dbReference type="EMBL" id="BFO80069.1"/>
    </source>
</evidence>
<sequence length="1230" mass="136155">MAKVIGRGKITVAEVHDGIDGKSTYTHIRYSDDGGKTFTAVKPWVETGEYGGGRNLLKYTIDFGGSASEYKYYGAQKIVKNAYGDFSAIYNSPTYGYNPTGLYIDLKKGVTYTFSAYVKIETDNAVPNLTIRNDNVGSFGYMLAEKQLAATKEWKRYSLTFTSPDNRKVSCGVESYATGMPFYACGYKLEVGEIPTDWSPAKEEQQFGLTPGAWMGVCVSDKPYPTLSTAEYTWSRVQAKATFYRYSDYDFTKIGGSPRNLVDNRFSANAGAVVRKQGDGSWTMTNLLVKDAGMFNTSRLYPQPGDLLTVSFDIKSSGNMSMYTVSEGCSLLKGNTNIAVSPNWQHVKVVWKFNSNSGSKLCVYVDKTAQNTDPNLTVYVKNAKIVLGDYFDKEYAYTPSPNDAGLKESQVNSFRNLFSLKKSASMTNILEGVVTRKANEGQIRIFKLGLTETSAIDVSVSFDAKSNAENQTLICDCGDTGYQAVTIDTEYKHFELHFHTNRYFVSPYLGFVDFDPKDKTKETYIKNIKVCRGTTTGNYSLAPEDEDVTWPILHEDANHHYVGTMTGDEPSDSIFEYKWAKYVGEDAYQIVSSPASLVFDTDNKGLVTASSFSANKATVLINKGGIDTVPEKVEIDTTNCKFCAASVSGNVISVTAINTNNTTHYSEGLGHVAIKATLDGRTFYAKIPWAVNLHAVTANLKTNQDSIVASVSSLSKTVEGNKKTVDTNLATLDGKIEARVKQTDYDAKTRQLTTDIAQARTKADEIELSVKKKTIGGANLLKGASLRWPLIKLTDTYTQRIYTLLNETNIKVVHYDGERTDSHNAKDFLYVSVQNQTENTFKGCFLKAHVEKEQEYTASVWIKSSVPAEVALETIISDTVDARTNPVNYCVYGENSQVAKWQRLQYTFTAPKTGWVEINVWQLKNGSLYISEVQLEEGNTATSWHDPDVDEQFAAINLKADNIKLGLKRTGIDIDEEAVSVITDKFRVKSSKGTPIAVFKLTNDGNPVLQAPYIDVEELTVKKIEGATGTFKQIYASDGAMPGHPEYAKTMRLTHELISFNSQEVKAFFGLSTIPGLVGLSGVPLNLDVNIKGDVAIGAVISAQNSVKKVDVSPDYSGSHALYITHGDVVGFRPFTRRSKGSMTLSKTDSVIIDINSSEESIYTLPSECEDGQMYFLFSTGNKIYIRPSGEDSIEFKGKVKQVFSDPWDLTILVYDYNNHIWYARFTTQR</sequence>
<dbReference type="SUPFAM" id="SSF49785">
    <property type="entry name" value="Galactose-binding domain-like"/>
    <property type="match status" value="1"/>
</dbReference>
<name>A0AB33JEM3_9BACT</name>